<name>A0ABS3F3I0_9PROT</name>
<comment type="caution">
    <text evidence="4">The sequence shown here is derived from an EMBL/GenBank/DDBJ whole genome shotgun (WGS) entry which is preliminary data.</text>
</comment>
<dbReference type="PRINTS" id="PR00080">
    <property type="entry name" value="SDRFAMILY"/>
</dbReference>
<dbReference type="SUPFAM" id="SSF51735">
    <property type="entry name" value="NAD(P)-binding Rossmann-fold domains"/>
    <property type="match status" value="1"/>
</dbReference>
<gene>
    <name evidence="4" type="ORF">J0X12_05620</name>
</gene>
<dbReference type="Proteomes" id="UP000664761">
    <property type="component" value="Unassembled WGS sequence"/>
</dbReference>
<dbReference type="EMBL" id="JAFLNC010000002">
    <property type="protein sequence ID" value="MBO0333079.1"/>
    <property type="molecule type" value="Genomic_DNA"/>
</dbReference>
<evidence type="ECO:0000256" key="2">
    <source>
        <dbReference type="ARBA" id="ARBA00023002"/>
    </source>
</evidence>
<evidence type="ECO:0000313" key="4">
    <source>
        <dbReference type="EMBL" id="MBO0333079.1"/>
    </source>
</evidence>
<dbReference type="Gene3D" id="3.40.50.720">
    <property type="entry name" value="NAD(P)-binding Rossmann-like Domain"/>
    <property type="match status" value="1"/>
</dbReference>
<dbReference type="PRINTS" id="PR00081">
    <property type="entry name" value="GDHRDH"/>
</dbReference>
<keyword evidence="5" id="KW-1185">Reference proteome</keyword>
<protein>
    <submittedName>
        <fullName evidence="4">SDR family oxidoreductase</fullName>
    </submittedName>
</protein>
<evidence type="ECO:0000313" key="5">
    <source>
        <dbReference type="Proteomes" id="UP000664761"/>
    </source>
</evidence>
<sequence length="252" mass="26978">MPNNVLITGASRRIGRAIAKAFADDGWGIALHYHQSATEAETLKEEISAAGASVVLVKADLADATDVAKIIPSAVKALGPLHCLVNNAAVFEKDTIADATAESFHTHLNTNLLAPMLLTQSFAQQLPQNVQGNIVNIADQRVFNLRPEFMSYTLSKTGLWTLTQTTAMALAPHIRVNAIGPGPTLANTRQTAAQFKQQQESVPLGYGPTPEEIALAVKFIMAAKSMTGEFVSLDGGQHLPIYQSEAKEGVYE</sequence>
<evidence type="ECO:0000256" key="3">
    <source>
        <dbReference type="RuleBase" id="RU000363"/>
    </source>
</evidence>
<dbReference type="Pfam" id="PF00106">
    <property type="entry name" value="adh_short"/>
    <property type="match status" value="1"/>
</dbReference>
<dbReference type="InterPro" id="IPR002347">
    <property type="entry name" value="SDR_fam"/>
</dbReference>
<dbReference type="PANTHER" id="PTHR43639:SF1">
    <property type="entry name" value="SHORT-CHAIN DEHYDROGENASE_REDUCTASE FAMILY PROTEIN"/>
    <property type="match status" value="1"/>
</dbReference>
<dbReference type="InterPro" id="IPR036291">
    <property type="entry name" value="NAD(P)-bd_dom_sf"/>
</dbReference>
<dbReference type="PANTHER" id="PTHR43639">
    <property type="entry name" value="OXIDOREDUCTASE, SHORT-CHAIN DEHYDROGENASE/REDUCTASE FAMILY (AFU_ORTHOLOGUE AFUA_5G02870)"/>
    <property type="match status" value="1"/>
</dbReference>
<accession>A0ABS3F3I0</accession>
<reference evidence="4 5" key="1">
    <citation type="submission" date="2021-03" db="EMBL/GenBank/DDBJ databases">
        <title>Sneathiella sp. CAU 1612 isolated from Kang Won-do.</title>
        <authorList>
            <person name="Kim W."/>
        </authorList>
    </citation>
    <scope>NUCLEOTIDE SEQUENCE [LARGE SCALE GENOMIC DNA]</scope>
    <source>
        <strain evidence="4 5">CAU 1612</strain>
    </source>
</reference>
<keyword evidence="2" id="KW-0560">Oxidoreductase</keyword>
<evidence type="ECO:0000256" key="1">
    <source>
        <dbReference type="ARBA" id="ARBA00006484"/>
    </source>
</evidence>
<dbReference type="NCBIfam" id="NF006597">
    <property type="entry name" value="PRK09134.1"/>
    <property type="match status" value="1"/>
</dbReference>
<dbReference type="RefSeq" id="WP_207043134.1">
    <property type="nucleotide sequence ID" value="NZ_JAFLNC010000002.1"/>
</dbReference>
<organism evidence="4 5">
    <name type="scientific">Sneathiella sedimenti</name>
    <dbReference type="NCBI Taxonomy" id="2816034"/>
    <lineage>
        <taxon>Bacteria</taxon>
        <taxon>Pseudomonadati</taxon>
        <taxon>Pseudomonadota</taxon>
        <taxon>Alphaproteobacteria</taxon>
        <taxon>Sneathiellales</taxon>
        <taxon>Sneathiellaceae</taxon>
        <taxon>Sneathiella</taxon>
    </lineage>
</organism>
<proteinExistence type="inferred from homology"/>
<comment type="similarity">
    <text evidence="1 3">Belongs to the short-chain dehydrogenases/reductases (SDR) family.</text>
</comment>